<dbReference type="RefSeq" id="WP_084233647.1">
    <property type="nucleotide sequence ID" value="NZ_FWXW01000002.1"/>
</dbReference>
<dbReference type="AlphaFoldDB" id="A0A1W1ZEA1"/>
<reference evidence="3 4" key="1">
    <citation type="submission" date="2017-04" db="EMBL/GenBank/DDBJ databases">
        <authorList>
            <person name="Afonso C.L."/>
            <person name="Miller P.J."/>
            <person name="Scott M.A."/>
            <person name="Spackman E."/>
            <person name="Goraichik I."/>
            <person name="Dimitrov K.M."/>
            <person name="Suarez D.L."/>
            <person name="Swayne D.E."/>
        </authorList>
    </citation>
    <scope>NUCLEOTIDE SEQUENCE [LARGE SCALE GENOMIC DNA]</scope>
    <source>
        <strain evidence="3 4">DSM 12816</strain>
    </source>
</reference>
<dbReference type="PROSITE" id="PS51202">
    <property type="entry name" value="RCK_C"/>
    <property type="match status" value="1"/>
</dbReference>
<dbReference type="Pfam" id="PF02254">
    <property type="entry name" value="TrkA_N"/>
    <property type="match status" value="1"/>
</dbReference>
<evidence type="ECO:0000313" key="4">
    <source>
        <dbReference type="Proteomes" id="UP000192790"/>
    </source>
</evidence>
<dbReference type="PANTHER" id="PTHR43833">
    <property type="entry name" value="POTASSIUM CHANNEL PROTEIN 2-RELATED-RELATED"/>
    <property type="match status" value="1"/>
</dbReference>
<dbReference type="PANTHER" id="PTHR43833:SF7">
    <property type="entry name" value="KTR SYSTEM POTASSIUM UPTAKE PROTEIN C"/>
    <property type="match status" value="1"/>
</dbReference>
<dbReference type="STRING" id="1122930.SAMN02745168_1006"/>
<organism evidence="3 4">
    <name type="scientific">Papillibacter cinnamivorans DSM 12816</name>
    <dbReference type="NCBI Taxonomy" id="1122930"/>
    <lineage>
        <taxon>Bacteria</taxon>
        <taxon>Bacillati</taxon>
        <taxon>Bacillota</taxon>
        <taxon>Clostridia</taxon>
        <taxon>Eubacteriales</taxon>
        <taxon>Oscillospiraceae</taxon>
        <taxon>Papillibacter</taxon>
    </lineage>
</organism>
<accession>A0A1W1ZEA1</accession>
<evidence type="ECO:0000259" key="2">
    <source>
        <dbReference type="PROSITE" id="PS51202"/>
    </source>
</evidence>
<dbReference type="InterPro" id="IPR036721">
    <property type="entry name" value="RCK_C_sf"/>
</dbReference>
<dbReference type="GO" id="GO:0006813">
    <property type="term" value="P:potassium ion transport"/>
    <property type="evidence" value="ECO:0007669"/>
    <property type="project" value="InterPro"/>
</dbReference>
<dbReference type="OrthoDB" id="9776294at2"/>
<dbReference type="Gene3D" id="3.30.70.1450">
    <property type="entry name" value="Regulator of K+ conductance, C-terminal domain"/>
    <property type="match status" value="1"/>
</dbReference>
<dbReference type="InterPro" id="IPR036291">
    <property type="entry name" value="NAD(P)-bd_dom_sf"/>
</dbReference>
<name>A0A1W1ZEA1_9FIRM</name>
<evidence type="ECO:0000313" key="3">
    <source>
        <dbReference type="EMBL" id="SMC46805.1"/>
    </source>
</evidence>
<evidence type="ECO:0000259" key="1">
    <source>
        <dbReference type="PROSITE" id="PS51201"/>
    </source>
</evidence>
<dbReference type="InterPro" id="IPR006037">
    <property type="entry name" value="RCK_C"/>
</dbReference>
<dbReference type="SUPFAM" id="SSF116726">
    <property type="entry name" value="TrkA C-terminal domain-like"/>
    <property type="match status" value="1"/>
</dbReference>
<gene>
    <name evidence="3" type="ORF">SAMN02745168_1006</name>
</gene>
<dbReference type="EMBL" id="FWXW01000002">
    <property type="protein sequence ID" value="SMC46805.1"/>
    <property type="molecule type" value="Genomic_DNA"/>
</dbReference>
<dbReference type="InterPro" id="IPR050721">
    <property type="entry name" value="Trk_Ktr_HKT_K-transport"/>
</dbReference>
<feature type="domain" description="RCK N-terminal" evidence="1">
    <location>
        <begin position="1"/>
        <end position="118"/>
    </location>
</feature>
<dbReference type="InterPro" id="IPR003148">
    <property type="entry name" value="RCK_N"/>
</dbReference>
<dbReference type="SUPFAM" id="SSF51735">
    <property type="entry name" value="NAD(P)-binding Rossmann-fold domains"/>
    <property type="match status" value="1"/>
</dbReference>
<dbReference type="Gene3D" id="3.40.50.720">
    <property type="entry name" value="NAD(P)-binding Rossmann-like Domain"/>
    <property type="match status" value="1"/>
</dbReference>
<dbReference type="Proteomes" id="UP000192790">
    <property type="component" value="Unassembled WGS sequence"/>
</dbReference>
<dbReference type="Pfam" id="PF02080">
    <property type="entry name" value="TrkA_C"/>
    <property type="match status" value="1"/>
</dbReference>
<dbReference type="PROSITE" id="PS51201">
    <property type="entry name" value="RCK_N"/>
    <property type="match status" value="1"/>
</dbReference>
<keyword evidence="4" id="KW-1185">Reference proteome</keyword>
<protein>
    <submittedName>
        <fullName evidence="3">Trk system potassium uptake protein TrkA</fullName>
    </submittedName>
</protein>
<feature type="domain" description="RCK C-terminal" evidence="2">
    <location>
        <begin position="134"/>
        <end position="217"/>
    </location>
</feature>
<proteinExistence type="predicted"/>
<dbReference type="GO" id="GO:0008324">
    <property type="term" value="F:monoatomic cation transmembrane transporter activity"/>
    <property type="evidence" value="ECO:0007669"/>
    <property type="project" value="InterPro"/>
</dbReference>
<sequence length="217" mass="23455">MKSYVVIGIGRFGAAVAEELCSLGHEVLAIDDSEENIQRIADRVTHAVVGDAKDEAVLKSLGVRNYDCAIVAIGSDISDSVMATLILKEMGIKEIICKAQSSVHMKLLQKIGADLVVFPEHDSGVKLAHNLSSSNILNLIELSDDYSIAEISAPKHWFGKSIRELNIRVRYGINIIAVRSSGTDGVQISPQADYEVKPGDVLFAVGTHEALNISQEE</sequence>